<protein>
    <submittedName>
        <fullName evidence="2">IS630 family transposase</fullName>
    </submittedName>
</protein>
<sequence>MGTATQQLRHWLPDIRRAWGIKLHVSTLQRLARRAGYRWKRCRRSLRQQRDADLFAQTQQQLRHLHQAEARGQLAVVYVDECRFSRQAPVPYAWQRRGQPPVCLPAVRGRGGHSVLGFWQAHVPGQPVQAYLREGSLTADLFVLAVHDFCQTLSGPTVLVLDNASIHKAHVVQACHAQWAAAGLTLLFLPPYSPELNHIELLWHRCKHYWIRPQDYASDQTLLQRLE</sequence>
<evidence type="ECO:0000313" key="3">
    <source>
        <dbReference type="Proteomes" id="UP000565521"/>
    </source>
</evidence>
<dbReference type="NCBIfam" id="NF033545">
    <property type="entry name" value="transpos_IS630"/>
    <property type="match status" value="1"/>
</dbReference>
<dbReference type="Pfam" id="PF13358">
    <property type="entry name" value="DDE_3"/>
    <property type="match status" value="1"/>
</dbReference>
<dbReference type="EMBL" id="JABKAU010000097">
    <property type="protein sequence ID" value="NVO33530.1"/>
    <property type="molecule type" value="Genomic_DNA"/>
</dbReference>
<dbReference type="InterPro" id="IPR036397">
    <property type="entry name" value="RNaseH_sf"/>
</dbReference>
<dbReference type="InterPro" id="IPR047655">
    <property type="entry name" value="Transpos_IS630-like"/>
</dbReference>
<name>A0A7Y7PT79_9BACT</name>
<keyword evidence="3" id="KW-1185">Reference proteome</keyword>
<dbReference type="Proteomes" id="UP000565521">
    <property type="component" value="Unassembled WGS sequence"/>
</dbReference>
<feature type="domain" description="Tc1-like transposase DDE" evidence="1">
    <location>
        <begin position="76"/>
        <end position="221"/>
    </location>
</feature>
<organism evidence="2 3">
    <name type="scientific">Hymenobacter lapidiphilus</name>
    <dbReference type="NCBI Taxonomy" id="2608003"/>
    <lineage>
        <taxon>Bacteria</taxon>
        <taxon>Pseudomonadati</taxon>
        <taxon>Bacteroidota</taxon>
        <taxon>Cytophagia</taxon>
        <taxon>Cytophagales</taxon>
        <taxon>Hymenobacteraceae</taxon>
        <taxon>Hymenobacter</taxon>
    </lineage>
</organism>
<dbReference type="PANTHER" id="PTHR46564">
    <property type="entry name" value="TRANSPOSASE"/>
    <property type="match status" value="1"/>
</dbReference>
<comment type="caution">
    <text evidence="2">The sequence shown here is derived from an EMBL/GenBank/DDBJ whole genome shotgun (WGS) entry which is preliminary data.</text>
</comment>
<dbReference type="PANTHER" id="PTHR46564:SF1">
    <property type="entry name" value="TRANSPOSASE"/>
    <property type="match status" value="1"/>
</dbReference>
<reference evidence="2 3" key="1">
    <citation type="submission" date="2020-05" db="EMBL/GenBank/DDBJ databases">
        <title>Hymenobacter terrestris sp. nov. and Hymenobacter lapidiphilus sp. nov., isolated from regoliths in Antarctica.</title>
        <authorList>
            <person name="Sedlacek I."/>
            <person name="Pantucek R."/>
            <person name="Zeman M."/>
            <person name="Holochova P."/>
            <person name="Kralova S."/>
            <person name="Stankova E."/>
            <person name="Sedo O."/>
            <person name="Micenkova L."/>
            <person name="Svec P."/>
            <person name="Gupta V."/>
            <person name="Sood U."/>
            <person name="Korpole U.S."/>
            <person name="Lal R."/>
        </authorList>
    </citation>
    <scope>NUCLEOTIDE SEQUENCE [LARGE SCALE GENOMIC DNA]</scope>
    <source>
        <strain evidence="2 3">P5342</strain>
    </source>
</reference>
<dbReference type="Gene3D" id="3.30.420.10">
    <property type="entry name" value="Ribonuclease H-like superfamily/Ribonuclease H"/>
    <property type="match status" value="1"/>
</dbReference>
<feature type="non-terminal residue" evidence="2">
    <location>
        <position position="227"/>
    </location>
</feature>
<evidence type="ECO:0000259" key="1">
    <source>
        <dbReference type="Pfam" id="PF13358"/>
    </source>
</evidence>
<gene>
    <name evidence="2" type="ORF">HW554_20220</name>
</gene>
<accession>A0A7Y7PT79</accession>
<dbReference type="InterPro" id="IPR038717">
    <property type="entry name" value="Tc1-like_DDE_dom"/>
</dbReference>
<dbReference type="AlphaFoldDB" id="A0A7Y7PT79"/>
<evidence type="ECO:0000313" key="2">
    <source>
        <dbReference type="EMBL" id="NVO33530.1"/>
    </source>
</evidence>
<dbReference type="GO" id="GO:0003676">
    <property type="term" value="F:nucleic acid binding"/>
    <property type="evidence" value="ECO:0007669"/>
    <property type="project" value="InterPro"/>
</dbReference>
<proteinExistence type="predicted"/>